<dbReference type="PROSITE" id="PS50110">
    <property type="entry name" value="RESPONSE_REGULATORY"/>
    <property type="match status" value="2"/>
</dbReference>
<evidence type="ECO:0000256" key="7">
    <source>
        <dbReference type="ARBA" id="ARBA00022741"/>
    </source>
</evidence>
<evidence type="ECO:0000259" key="18">
    <source>
        <dbReference type="PROSITE" id="PS50109"/>
    </source>
</evidence>
<keyword evidence="13" id="KW-0131">Cell cycle</keyword>
<evidence type="ECO:0000313" key="21">
    <source>
        <dbReference type="Proteomes" id="UP000197535"/>
    </source>
</evidence>
<keyword evidence="9" id="KW-0067">ATP-binding</keyword>
<organism evidence="20 21">
    <name type="scientific">Noviherbaspirillum denitrificans</name>
    <dbReference type="NCBI Taxonomy" id="1968433"/>
    <lineage>
        <taxon>Bacteria</taxon>
        <taxon>Pseudomonadati</taxon>
        <taxon>Pseudomonadota</taxon>
        <taxon>Betaproteobacteria</taxon>
        <taxon>Burkholderiales</taxon>
        <taxon>Oxalobacteraceae</taxon>
        <taxon>Noviherbaspirillum</taxon>
    </lineage>
</organism>
<dbReference type="InterPro" id="IPR003661">
    <property type="entry name" value="HisK_dim/P_dom"/>
</dbReference>
<dbReference type="SUPFAM" id="SSF55874">
    <property type="entry name" value="ATPase domain of HSP90 chaperone/DNA topoisomerase II/histidine kinase"/>
    <property type="match status" value="1"/>
</dbReference>
<dbReference type="GO" id="GO:0005524">
    <property type="term" value="F:ATP binding"/>
    <property type="evidence" value="ECO:0007669"/>
    <property type="project" value="UniProtKB-KW"/>
</dbReference>
<feature type="domain" description="Response regulatory" evidence="19">
    <location>
        <begin position="285"/>
        <end position="398"/>
    </location>
</feature>
<dbReference type="Gene3D" id="3.40.50.2300">
    <property type="match status" value="2"/>
</dbReference>
<evidence type="ECO:0000313" key="20">
    <source>
        <dbReference type="EMBL" id="OWW21667.1"/>
    </source>
</evidence>
<accession>A0A254THL1</accession>
<evidence type="ECO:0000256" key="16">
    <source>
        <dbReference type="PROSITE-ProRule" id="PRU00169"/>
    </source>
</evidence>
<dbReference type="PROSITE" id="PS50109">
    <property type="entry name" value="HIS_KIN"/>
    <property type="match status" value="1"/>
</dbReference>
<keyword evidence="11" id="KW-0843">Virulence</keyword>
<evidence type="ECO:0000256" key="9">
    <source>
        <dbReference type="ARBA" id="ARBA00022840"/>
    </source>
</evidence>
<evidence type="ECO:0000256" key="3">
    <source>
        <dbReference type="ARBA" id="ARBA00012438"/>
    </source>
</evidence>
<dbReference type="EC" id="2.7.13.3" evidence="3"/>
<dbReference type="GO" id="GO:0000155">
    <property type="term" value="F:phosphorelay sensor kinase activity"/>
    <property type="evidence" value="ECO:0007669"/>
    <property type="project" value="InterPro"/>
</dbReference>
<dbReference type="Pfam" id="PF02518">
    <property type="entry name" value="HATPase_c"/>
    <property type="match status" value="1"/>
</dbReference>
<keyword evidence="10" id="KW-0902">Two-component regulatory system</keyword>
<evidence type="ECO:0000256" key="2">
    <source>
        <dbReference type="ARBA" id="ARBA00004370"/>
    </source>
</evidence>
<dbReference type="GO" id="GO:0005886">
    <property type="term" value="C:plasma membrane"/>
    <property type="evidence" value="ECO:0007669"/>
    <property type="project" value="TreeGrafter"/>
</dbReference>
<feature type="domain" description="Histidine kinase" evidence="18">
    <location>
        <begin position="30"/>
        <end position="259"/>
    </location>
</feature>
<evidence type="ECO:0000259" key="19">
    <source>
        <dbReference type="PROSITE" id="PS50110"/>
    </source>
</evidence>
<dbReference type="FunFam" id="1.10.287.130:FF:000038">
    <property type="entry name" value="Sensory transduction histidine kinase"/>
    <property type="match status" value="1"/>
</dbReference>
<keyword evidence="6" id="KW-0732">Signal</keyword>
<evidence type="ECO:0000256" key="4">
    <source>
        <dbReference type="ARBA" id="ARBA00022553"/>
    </source>
</evidence>
<dbReference type="InterPro" id="IPR005467">
    <property type="entry name" value="His_kinase_dom"/>
</dbReference>
<dbReference type="CDD" id="cd16922">
    <property type="entry name" value="HATPase_EvgS-ArcB-TorS-like"/>
    <property type="match status" value="1"/>
</dbReference>
<dbReference type="InterPro" id="IPR036890">
    <property type="entry name" value="HATPase_C_sf"/>
</dbReference>
<evidence type="ECO:0000256" key="1">
    <source>
        <dbReference type="ARBA" id="ARBA00000085"/>
    </source>
</evidence>
<evidence type="ECO:0000256" key="6">
    <source>
        <dbReference type="ARBA" id="ARBA00022729"/>
    </source>
</evidence>
<proteinExistence type="predicted"/>
<dbReference type="GO" id="GO:0009927">
    <property type="term" value="F:histidine phosphotransfer kinase activity"/>
    <property type="evidence" value="ECO:0007669"/>
    <property type="project" value="TreeGrafter"/>
</dbReference>
<dbReference type="InterPro" id="IPR001789">
    <property type="entry name" value="Sig_transdc_resp-reg_receiver"/>
</dbReference>
<dbReference type="SMART" id="SM00387">
    <property type="entry name" value="HATPase_c"/>
    <property type="match status" value="1"/>
</dbReference>
<gene>
    <name evidence="20" type="ORF">AYR66_21435</name>
</gene>
<dbReference type="OrthoDB" id="5519028at2"/>
<dbReference type="InterPro" id="IPR011006">
    <property type="entry name" value="CheY-like_superfamily"/>
</dbReference>
<evidence type="ECO:0000256" key="8">
    <source>
        <dbReference type="ARBA" id="ARBA00022777"/>
    </source>
</evidence>
<dbReference type="FunFam" id="3.30.565.10:FF:000010">
    <property type="entry name" value="Sensor histidine kinase RcsC"/>
    <property type="match status" value="1"/>
</dbReference>
<dbReference type="CDD" id="cd00156">
    <property type="entry name" value="REC"/>
    <property type="match status" value="1"/>
</dbReference>
<dbReference type="PANTHER" id="PTHR43047">
    <property type="entry name" value="TWO-COMPONENT HISTIDINE PROTEIN KINASE"/>
    <property type="match status" value="1"/>
</dbReference>
<feature type="modified residue" description="4-aspartylphosphate" evidence="16">
    <location>
        <position position="458"/>
    </location>
</feature>
<dbReference type="PRINTS" id="PR00344">
    <property type="entry name" value="BCTRLSENSOR"/>
</dbReference>
<reference evidence="20 21" key="1">
    <citation type="submission" date="2016-02" db="EMBL/GenBank/DDBJ databases">
        <authorList>
            <person name="Wen L."/>
            <person name="He K."/>
            <person name="Yang H."/>
        </authorList>
    </citation>
    <scope>NUCLEOTIDE SEQUENCE [LARGE SCALE GENOMIC DNA]</scope>
    <source>
        <strain evidence="20 21">TSA40</strain>
    </source>
</reference>
<keyword evidence="17" id="KW-0175">Coiled coil</keyword>
<dbReference type="SUPFAM" id="SSF52172">
    <property type="entry name" value="CheY-like"/>
    <property type="match status" value="2"/>
</dbReference>
<dbReference type="SMART" id="SM00448">
    <property type="entry name" value="REC"/>
    <property type="match status" value="2"/>
</dbReference>
<dbReference type="Pfam" id="PF00512">
    <property type="entry name" value="HisKA"/>
    <property type="match status" value="1"/>
</dbReference>
<keyword evidence="8" id="KW-0418">Kinase</keyword>
<comment type="function">
    <text evidence="14">Member of the two-component regulatory system BvgS/BvgA. Phosphorylates BvgA via a four-step phosphorelay in response to environmental signals.</text>
</comment>
<keyword evidence="4 16" id="KW-0597">Phosphoprotein</keyword>
<dbReference type="SMART" id="SM00388">
    <property type="entry name" value="HisKA"/>
    <property type="match status" value="1"/>
</dbReference>
<evidence type="ECO:0000256" key="14">
    <source>
        <dbReference type="ARBA" id="ARBA00058004"/>
    </source>
</evidence>
<keyword evidence="5" id="KW-0808">Transferase</keyword>
<dbReference type="Gene3D" id="1.10.287.130">
    <property type="match status" value="1"/>
</dbReference>
<comment type="caution">
    <text evidence="20">The sequence shown here is derived from an EMBL/GenBank/DDBJ whole genome shotgun (WGS) entry which is preliminary data.</text>
</comment>
<sequence length="531" mass="58757">MRLEHANHLLEDKNRQLQEANRMKSDFLATMSHELRTPLNAIIGFSEVLKDGLAGDLEPHQTEYITDIYDSGKHLLALINDILDLSKVEAGKMTLELEPVMIEALVRDCLHVMRERALSQRLQLTADVEPDLEDIRIDGRKTRQILYNLLSNAVKFTPEGGKVTVTVRKAGRDRFARGNWPYFLEMAVTDSGIGISAEDQARLFEPFSQIDSQLSRRYEGTGLGLALLKRLAELHGGDVTLQSEPGKGSTFTVWLPWIASDGSDAHHAAPASVTTVPTDGQDAPLALVIEDDEMAANLLRMQLEDGGFRIKRTSTAEVGLELAAREMPDVIVLDILLPGMDGWEMLERLKRDPRLCTIPVVIFSVVADGNHGLSLGAARVLQKPVSRNELLQTMETLGFRAAASGAPRTVLVVDDDHRSVELTRTHLDAAGYEVLPAYGGREGIELARDRRPDLIVLDLMMPGMNGFDVVEALKDDPVTRAIPVVVMTAKQIAPEDRERLNGRVIEIMQKAEFNHGRFIGEVRRALPGKGQ</sequence>
<evidence type="ECO:0000256" key="10">
    <source>
        <dbReference type="ARBA" id="ARBA00023012"/>
    </source>
</evidence>
<dbReference type="CDD" id="cd00082">
    <property type="entry name" value="HisKA"/>
    <property type="match status" value="1"/>
</dbReference>
<comment type="subcellular location">
    <subcellularLocation>
        <location evidence="2">Membrane</location>
    </subcellularLocation>
</comment>
<evidence type="ECO:0000256" key="5">
    <source>
        <dbReference type="ARBA" id="ARBA00022679"/>
    </source>
</evidence>
<feature type="domain" description="Response regulatory" evidence="19">
    <location>
        <begin position="409"/>
        <end position="526"/>
    </location>
</feature>
<keyword evidence="7" id="KW-0547">Nucleotide-binding</keyword>
<dbReference type="AlphaFoldDB" id="A0A254THL1"/>
<dbReference type="InterPro" id="IPR003594">
    <property type="entry name" value="HATPase_dom"/>
</dbReference>
<keyword evidence="21" id="KW-1185">Reference proteome</keyword>
<evidence type="ECO:0000256" key="15">
    <source>
        <dbReference type="ARBA" id="ARBA00070152"/>
    </source>
</evidence>
<keyword evidence="12" id="KW-0472">Membrane</keyword>
<feature type="coiled-coil region" evidence="17">
    <location>
        <begin position="3"/>
        <end position="30"/>
    </location>
</feature>
<name>A0A254THL1_9BURK</name>
<dbReference type="SUPFAM" id="SSF47384">
    <property type="entry name" value="Homodimeric domain of signal transducing histidine kinase"/>
    <property type="match status" value="1"/>
</dbReference>
<dbReference type="Pfam" id="PF00072">
    <property type="entry name" value="Response_reg"/>
    <property type="match status" value="2"/>
</dbReference>
<evidence type="ECO:0000256" key="12">
    <source>
        <dbReference type="ARBA" id="ARBA00023136"/>
    </source>
</evidence>
<comment type="catalytic activity">
    <reaction evidence="1">
        <text>ATP + protein L-histidine = ADP + protein N-phospho-L-histidine.</text>
        <dbReference type="EC" id="2.7.13.3"/>
    </reaction>
</comment>
<dbReference type="InterPro" id="IPR004358">
    <property type="entry name" value="Sig_transdc_His_kin-like_C"/>
</dbReference>
<dbReference type="PANTHER" id="PTHR43047:SF63">
    <property type="entry name" value="HISTIDINE KINASE"/>
    <property type="match status" value="1"/>
</dbReference>
<protein>
    <recommendedName>
        <fullName evidence="15">Virulence sensor protein BvgS</fullName>
        <ecNumber evidence="3">2.7.13.3</ecNumber>
    </recommendedName>
</protein>
<evidence type="ECO:0000256" key="17">
    <source>
        <dbReference type="SAM" id="Coils"/>
    </source>
</evidence>
<dbReference type="Gene3D" id="3.30.565.10">
    <property type="entry name" value="Histidine kinase-like ATPase, C-terminal domain"/>
    <property type="match status" value="1"/>
</dbReference>
<feature type="modified residue" description="4-aspartylphosphate" evidence="16">
    <location>
        <position position="334"/>
    </location>
</feature>
<dbReference type="InterPro" id="IPR036097">
    <property type="entry name" value="HisK_dim/P_sf"/>
</dbReference>
<dbReference type="Proteomes" id="UP000197535">
    <property type="component" value="Unassembled WGS sequence"/>
</dbReference>
<dbReference type="EMBL" id="LSTO01000001">
    <property type="protein sequence ID" value="OWW21667.1"/>
    <property type="molecule type" value="Genomic_DNA"/>
</dbReference>
<evidence type="ECO:0000256" key="11">
    <source>
        <dbReference type="ARBA" id="ARBA00023026"/>
    </source>
</evidence>
<evidence type="ECO:0000256" key="13">
    <source>
        <dbReference type="ARBA" id="ARBA00023306"/>
    </source>
</evidence>